<feature type="transmembrane region" description="Helical" evidence="2">
    <location>
        <begin position="198"/>
        <end position="217"/>
    </location>
</feature>
<keyword evidence="2" id="KW-0472">Membrane</keyword>
<feature type="compositionally biased region" description="Basic residues" evidence="1">
    <location>
        <begin position="16"/>
        <end position="27"/>
    </location>
</feature>
<evidence type="ECO:0000313" key="3">
    <source>
        <dbReference type="EMBL" id="MQS15820.1"/>
    </source>
</evidence>
<dbReference type="EMBL" id="WBOF01000001">
    <property type="protein sequence ID" value="MQS15820.1"/>
    <property type="molecule type" value="Genomic_DNA"/>
</dbReference>
<organism evidence="3 4">
    <name type="scientific">Streptomyces kaniharaensis</name>
    <dbReference type="NCBI Taxonomy" id="212423"/>
    <lineage>
        <taxon>Bacteria</taxon>
        <taxon>Bacillati</taxon>
        <taxon>Actinomycetota</taxon>
        <taxon>Actinomycetes</taxon>
        <taxon>Kitasatosporales</taxon>
        <taxon>Streptomycetaceae</taxon>
        <taxon>Streptomyces</taxon>
    </lineage>
</organism>
<keyword evidence="2" id="KW-0812">Transmembrane</keyword>
<sequence length="231" mass="24327">MGGKKQKRPPAEGVVRPKRTPKRKPAKDRRASARTVRWTAGLVAVLAPLLIVGLMVGAGNPDVAAPCTVAAVVVLVAALGGLMVVRTSGWVLWPGVLLGIVMLALPTAVFRAEVTAHRAVRTDVVVTWVHEERDRRGHAGWKCGIRRPDGQPVPHGEFVGSGCSGPQSTGATATVLLDPDGWVPPAGTDLDLAFLSEGAYAVGAAALLWALMTVGAARRTLRESPPRAERR</sequence>
<feature type="region of interest" description="Disordered" evidence="1">
    <location>
        <begin position="1"/>
        <end position="33"/>
    </location>
</feature>
<evidence type="ECO:0000256" key="1">
    <source>
        <dbReference type="SAM" id="MobiDB-lite"/>
    </source>
</evidence>
<accession>A0A6N7KWC4</accession>
<dbReference type="OrthoDB" id="4173225at2"/>
<keyword evidence="4" id="KW-1185">Reference proteome</keyword>
<dbReference type="RefSeq" id="WP_153465544.1">
    <property type="nucleotide sequence ID" value="NZ_WBOF01000001.1"/>
</dbReference>
<dbReference type="Proteomes" id="UP000450000">
    <property type="component" value="Unassembled WGS sequence"/>
</dbReference>
<keyword evidence="2" id="KW-1133">Transmembrane helix</keyword>
<reference evidence="3 4" key="1">
    <citation type="submission" date="2019-09" db="EMBL/GenBank/DDBJ databases">
        <title>Genome Sequences of Streptomyces kaniharaensis ATCC 21070.</title>
        <authorList>
            <person name="Zhu W."/>
            <person name="De Crecy-Lagard V."/>
            <person name="Richards N.G."/>
        </authorList>
    </citation>
    <scope>NUCLEOTIDE SEQUENCE [LARGE SCALE GENOMIC DNA]</scope>
    <source>
        <strain evidence="3 4">SF-557</strain>
    </source>
</reference>
<feature type="transmembrane region" description="Helical" evidence="2">
    <location>
        <begin position="36"/>
        <end position="57"/>
    </location>
</feature>
<name>A0A6N7KWC4_9ACTN</name>
<evidence type="ECO:0008006" key="5">
    <source>
        <dbReference type="Google" id="ProtNLM"/>
    </source>
</evidence>
<proteinExistence type="predicted"/>
<evidence type="ECO:0000313" key="4">
    <source>
        <dbReference type="Proteomes" id="UP000450000"/>
    </source>
</evidence>
<comment type="caution">
    <text evidence="3">The sequence shown here is derived from an EMBL/GenBank/DDBJ whole genome shotgun (WGS) entry which is preliminary data.</text>
</comment>
<evidence type="ECO:0000256" key="2">
    <source>
        <dbReference type="SAM" id="Phobius"/>
    </source>
</evidence>
<dbReference type="AlphaFoldDB" id="A0A6N7KWC4"/>
<gene>
    <name evidence="3" type="ORF">F7Q99_27020</name>
</gene>
<protein>
    <recommendedName>
        <fullName evidence="5">DUF3592 domain-containing protein</fullName>
    </recommendedName>
</protein>
<feature type="transmembrane region" description="Helical" evidence="2">
    <location>
        <begin position="63"/>
        <end position="84"/>
    </location>
</feature>
<feature type="transmembrane region" description="Helical" evidence="2">
    <location>
        <begin position="91"/>
        <end position="110"/>
    </location>
</feature>